<dbReference type="EMBL" id="CP002959">
    <property type="protein sequence ID" value="AFM12382.1"/>
    <property type="molecule type" value="Genomic_DNA"/>
</dbReference>
<feature type="transmembrane region" description="Helical" evidence="1">
    <location>
        <begin position="160"/>
        <end position="179"/>
    </location>
</feature>
<dbReference type="Pfam" id="PF04307">
    <property type="entry name" value="YdjM"/>
    <property type="match status" value="1"/>
</dbReference>
<gene>
    <name evidence="2" type="ordered locus">Turpa_1735</name>
</gene>
<dbReference type="PANTHER" id="PTHR40031:SF1">
    <property type="entry name" value="MEMBRANE-BOUND METAL-DEPENDENT HYDROLASE"/>
    <property type="match status" value="1"/>
</dbReference>
<feature type="transmembrane region" description="Helical" evidence="1">
    <location>
        <begin position="134"/>
        <end position="154"/>
    </location>
</feature>
<feature type="transmembrane region" description="Helical" evidence="1">
    <location>
        <begin position="64"/>
        <end position="86"/>
    </location>
</feature>
<dbReference type="HOGENOM" id="CLU_067817_1_1_12"/>
<accession>I4B525</accession>
<dbReference type="RefSeq" id="WP_014802891.1">
    <property type="nucleotide sequence ID" value="NC_018020.1"/>
</dbReference>
<dbReference type="PANTHER" id="PTHR40031">
    <property type="entry name" value="HYPOTHETICAL MEMBRANE SPANNING PROTEIN"/>
    <property type="match status" value="1"/>
</dbReference>
<dbReference type="OrthoDB" id="9781927at2"/>
<dbReference type="KEGG" id="tpx:Turpa_1735"/>
<protein>
    <recommendedName>
        <fullName evidence="4">Membrane-bound metal-dependent hydrolase</fullName>
    </recommendedName>
</protein>
<dbReference type="AlphaFoldDB" id="I4B525"/>
<evidence type="ECO:0000256" key="1">
    <source>
        <dbReference type="SAM" id="Phobius"/>
    </source>
</evidence>
<proteinExistence type="predicted"/>
<keyword evidence="1" id="KW-1133">Transmembrane helix</keyword>
<organism evidence="2 3">
    <name type="scientific">Turneriella parva (strain ATCC BAA-1111 / DSM 21527 / NCTC 11395 / H)</name>
    <name type="common">Leptospira parva</name>
    <dbReference type="NCBI Taxonomy" id="869212"/>
    <lineage>
        <taxon>Bacteria</taxon>
        <taxon>Pseudomonadati</taxon>
        <taxon>Spirochaetota</taxon>
        <taxon>Spirochaetia</taxon>
        <taxon>Leptospirales</taxon>
        <taxon>Leptospiraceae</taxon>
        <taxon>Turneriella</taxon>
    </lineage>
</organism>
<evidence type="ECO:0000313" key="3">
    <source>
        <dbReference type="Proteomes" id="UP000006048"/>
    </source>
</evidence>
<evidence type="ECO:0000313" key="2">
    <source>
        <dbReference type="EMBL" id="AFM12382.1"/>
    </source>
</evidence>
<reference evidence="2 3" key="1">
    <citation type="submission" date="2012-06" db="EMBL/GenBank/DDBJ databases">
        <title>The complete chromosome of genome of Turneriella parva DSM 21527.</title>
        <authorList>
            <consortium name="US DOE Joint Genome Institute (JGI-PGF)"/>
            <person name="Lucas S."/>
            <person name="Han J."/>
            <person name="Lapidus A."/>
            <person name="Bruce D."/>
            <person name="Goodwin L."/>
            <person name="Pitluck S."/>
            <person name="Peters L."/>
            <person name="Kyrpides N."/>
            <person name="Mavromatis K."/>
            <person name="Ivanova N."/>
            <person name="Mikhailova N."/>
            <person name="Chertkov O."/>
            <person name="Detter J.C."/>
            <person name="Tapia R."/>
            <person name="Han C."/>
            <person name="Land M."/>
            <person name="Hauser L."/>
            <person name="Markowitz V."/>
            <person name="Cheng J.-F."/>
            <person name="Hugenholtz P."/>
            <person name="Woyke T."/>
            <person name="Wu D."/>
            <person name="Gronow S."/>
            <person name="Wellnitz S."/>
            <person name="Brambilla E."/>
            <person name="Klenk H.-P."/>
            <person name="Eisen J.A."/>
        </authorList>
    </citation>
    <scope>NUCLEOTIDE SEQUENCE [LARGE SCALE GENOMIC DNA]</scope>
    <source>
        <strain evidence="3">ATCC BAA-1111 / DSM 21527 / NCTC 11395 / H</strain>
    </source>
</reference>
<dbReference type="STRING" id="869212.Turpa_1735"/>
<keyword evidence="1" id="KW-0472">Membrane</keyword>
<keyword evidence="1" id="KW-0812">Transmembrane</keyword>
<dbReference type="InterPro" id="IPR007404">
    <property type="entry name" value="YdjM-like"/>
</dbReference>
<dbReference type="Proteomes" id="UP000006048">
    <property type="component" value="Chromosome"/>
</dbReference>
<keyword evidence="3" id="KW-1185">Reference proteome</keyword>
<feature type="transmembrane region" description="Helical" evidence="1">
    <location>
        <begin position="32"/>
        <end position="52"/>
    </location>
</feature>
<evidence type="ECO:0008006" key="4">
    <source>
        <dbReference type="Google" id="ProtNLM"/>
    </source>
</evidence>
<feature type="transmembrane region" description="Helical" evidence="1">
    <location>
        <begin position="92"/>
        <end position="113"/>
    </location>
</feature>
<name>I4B525_TURPD</name>
<sequence length="325" mass="37105">MDNLTHSMTAAIAAKFVRTPPSAGDTGTKRTIFWLLVASVNFPDLDVVMAVFRDPILTIKTHRWITHSVLAAPLFAVIPAAVFYRFSKVKDFRLLWFTALLGIYIHIFSDLVTPYGTMLLAPLSNHRFTLSSQFIVDLYFTFGLLAFILLGRYDASRQRFWHRLGLFFMVAYLVGTFGLQQYAHARVRRAVSENRIEFEKISALPLPLSIFDWGGLVQTKSGVLRAEFSLFDDRLMFEDLRHAADAFVDRTRRHAQAVWYLGFAHHPLVHSFVQDNNHIVEIHDMQFSAPARMVKMFGIKKPHAPFALRFTYNAAGELVGSSFNE</sequence>
<dbReference type="InterPro" id="IPR053170">
    <property type="entry name" value="Transcription_regulator"/>
</dbReference>